<keyword evidence="2" id="KW-1185">Reference proteome</keyword>
<organism evidence="1 2">
    <name type="scientific">Stegodyphus mimosarum</name>
    <name type="common">African social velvet spider</name>
    <dbReference type="NCBI Taxonomy" id="407821"/>
    <lineage>
        <taxon>Eukaryota</taxon>
        <taxon>Metazoa</taxon>
        <taxon>Ecdysozoa</taxon>
        <taxon>Arthropoda</taxon>
        <taxon>Chelicerata</taxon>
        <taxon>Arachnida</taxon>
        <taxon>Araneae</taxon>
        <taxon>Araneomorphae</taxon>
        <taxon>Entelegynae</taxon>
        <taxon>Eresoidea</taxon>
        <taxon>Eresidae</taxon>
        <taxon>Stegodyphus</taxon>
    </lineage>
</organism>
<sequence length="108" mass="12477">MAKMYLTRAARVREFDAVASHSRSKCVTELMEKTIKGYVEERFQKILKTFEAFTQHCSGWILDKIKLLDLCAAKYHPLLPSSYIPHSKKLADKKAILNIQDVDLKCFL</sequence>
<feature type="non-terminal residue" evidence="1">
    <location>
        <position position="108"/>
    </location>
</feature>
<dbReference type="OrthoDB" id="6436795at2759"/>
<evidence type="ECO:0000313" key="1">
    <source>
        <dbReference type="EMBL" id="KFM61628.1"/>
    </source>
</evidence>
<proteinExistence type="predicted"/>
<dbReference type="AlphaFoldDB" id="A0A087T939"/>
<reference evidence="1 2" key="1">
    <citation type="submission" date="2013-11" db="EMBL/GenBank/DDBJ databases">
        <title>Genome sequencing of Stegodyphus mimosarum.</title>
        <authorList>
            <person name="Bechsgaard J."/>
        </authorList>
    </citation>
    <scope>NUCLEOTIDE SEQUENCE [LARGE SCALE GENOMIC DNA]</scope>
</reference>
<name>A0A087T939_STEMI</name>
<protein>
    <submittedName>
        <fullName evidence="1">Uncharacterized protein</fullName>
    </submittedName>
</protein>
<dbReference type="STRING" id="407821.A0A087T939"/>
<dbReference type="Proteomes" id="UP000054359">
    <property type="component" value="Unassembled WGS sequence"/>
</dbReference>
<evidence type="ECO:0000313" key="2">
    <source>
        <dbReference type="Proteomes" id="UP000054359"/>
    </source>
</evidence>
<dbReference type="EMBL" id="KK114061">
    <property type="protein sequence ID" value="KFM61628.1"/>
    <property type="molecule type" value="Genomic_DNA"/>
</dbReference>
<dbReference type="PANTHER" id="PTHR31511">
    <property type="entry name" value="PROTEIN CBG23764"/>
    <property type="match status" value="1"/>
</dbReference>
<accession>A0A087T939</accession>
<gene>
    <name evidence="1" type="ORF">X975_19446</name>
</gene>
<dbReference type="PANTHER" id="PTHR31511:SF12">
    <property type="entry name" value="RHO TERMINATION FACTOR N-TERMINAL DOMAIN-CONTAINING PROTEIN"/>
    <property type="match status" value="1"/>
</dbReference>